<gene>
    <name evidence="2" type="ORF">RAE19_04365</name>
</gene>
<keyword evidence="3" id="KW-1185">Reference proteome</keyword>
<comment type="caution">
    <text evidence="2">The sequence shown here is derived from an EMBL/GenBank/DDBJ whole genome shotgun (WGS) entry which is preliminary data.</text>
</comment>
<protein>
    <recommendedName>
        <fullName evidence="4">ABC transporter permease</fullName>
    </recommendedName>
</protein>
<reference evidence="2 3" key="1">
    <citation type="submission" date="2023-08" db="EMBL/GenBank/DDBJ databases">
        <title>Rhodoferax potami sp. nov. and Rhodoferax mekongensis sp. nov., isolated from the Mekong River in Thailand.</title>
        <authorList>
            <person name="Kitikhun S."/>
            <person name="Charoenyingcharoen P."/>
            <person name="Siriarchawattana P."/>
            <person name="Likhitrattanapisal S."/>
            <person name="Nilsakha T."/>
            <person name="Chanpet A."/>
            <person name="Rattanawaree P."/>
            <person name="Ingsriswang S."/>
        </authorList>
    </citation>
    <scope>NUCLEOTIDE SEQUENCE [LARGE SCALE GENOMIC DNA]</scope>
    <source>
        <strain evidence="2 3">TBRC 17660</strain>
    </source>
</reference>
<evidence type="ECO:0000256" key="1">
    <source>
        <dbReference type="SAM" id="Phobius"/>
    </source>
</evidence>
<dbReference type="RefSeq" id="WP_313873762.1">
    <property type="nucleotide sequence ID" value="NZ_JAVBIJ010000001.1"/>
</dbReference>
<dbReference type="Proteomes" id="UP001321700">
    <property type="component" value="Unassembled WGS sequence"/>
</dbReference>
<proteinExistence type="predicted"/>
<dbReference type="EMBL" id="JAVBIK010000001">
    <property type="protein sequence ID" value="MDT7517977.1"/>
    <property type="molecule type" value="Genomic_DNA"/>
</dbReference>
<evidence type="ECO:0008006" key="4">
    <source>
        <dbReference type="Google" id="ProtNLM"/>
    </source>
</evidence>
<evidence type="ECO:0000313" key="3">
    <source>
        <dbReference type="Proteomes" id="UP001321700"/>
    </source>
</evidence>
<accession>A0ABU3KJQ8</accession>
<name>A0ABU3KJQ8_9BURK</name>
<feature type="transmembrane region" description="Helical" evidence="1">
    <location>
        <begin position="21"/>
        <end position="39"/>
    </location>
</feature>
<evidence type="ECO:0000313" key="2">
    <source>
        <dbReference type="EMBL" id="MDT7517977.1"/>
    </source>
</evidence>
<keyword evidence="1" id="KW-0812">Transmembrane</keyword>
<keyword evidence="1" id="KW-1133">Transmembrane helix</keyword>
<keyword evidence="1" id="KW-0472">Membrane</keyword>
<sequence>MNLPEPRRQRTSVLALPAWQRVLWILPALALLWLGVWWACLEAAPL</sequence>
<organism evidence="2 3">
    <name type="scientific">Rhodoferax potami</name>
    <dbReference type="NCBI Taxonomy" id="3068338"/>
    <lineage>
        <taxon>Bacteria</taxon>
        <taxon>Pseudomonadati</taxon>
        <taxon>Pseudomonadota</taxon>
        <taxon>Betaproteobacteria</taxon>
        <taxon>Burkholderiales</taxon>
        <taxon>Comamonadaceae</taxon>
        <taxon>Rhodoferax</taxon>
    </lineage>
</organism>